<evidence type="ECO:0000256" key="3">
    <source>
        <dbReference type="ARBA" id="ARBA00022643"/>
    </source>
</evidence>
<dbReference type="PANTHER" id="PTHR43303:SF4">
    <property type="entry name" value="NADPH DEHYDROGENASE C23G7.10C-RELATED"/>
    <property type="match status" value="1"/>
</dbReference>
<evidence type="ECO:0000313" key="8">
    <source>
        <dbReference type="Proteomes" id="UP000298588"/>
    </source>
</evidence>
<dbReference type="InterPro" id="IPR013785">
    <property type="entry name" value="Aldolase_TIM"/>
</dbReference>
<protein>
    <submittedName>
        <fullName evidence="7">NADH:flavin oxidoreductase/NADH oxidase</fullName>
    </submittedName>
</protein>
<reference evidence="7 8" key="1">
    <citation type="submission" date="2019-04" db="EMBL/GenBank/DDBJ databases">
        <title>Phreatobacter aquaticus sp. nov.</title>
        <authorList>
            <person name="Choi A."/>
            <person name="Baek K."/>
        </authorList>
    </citation>
    <scope>NUCLEOTIDE SEQUENCE [LARGE SCALE GENOMIC DNA]</scope>
    <source>
        <strain evidence="7 8">NMCR1094</strain>
    </source>
</reference>
<evidence type="ECO:0000256" key="2">
    <source>
        <dbReference type="ARBA" id="ARBA00022630"/>
    </source>
</evidence>
<sequence>MDIGNVRLRNRIVLSPMAQYSADGGMATDWHFTHFAKFAVGGAGLVFTEAVKVERRGLGTIGDMGLWSDAHIAPLARIAAFVSAQGAKAGIQLNHAGRKAGTFRPWEGFGPLDRTQPLCGQDHWEVIGPSAIPHLEGWPVPRELGTSEIAEVIEAWASAARRALAAGFDVLEIHGAHGYLVHQFLSEAANKRIDRYGGHLANRMRFALEIAEAVRAVWPQDKPLFFRVSAVDSLGWSLEDTVKLARELKGRGVDVVDCSSGGLGTGSPTSSPHGLKLGYQVGYAEAVRREAEIATMAVGLIVSGRQAERILREGSADLVAVGREMLLNPQWPISAALDLMDDAAFDLMPPHYGWWLDKRMKSGLAHSLNGLKDVE</sequence>
<keyword evidence="4" id="KW-0521">NADP</keyword>
<keyword evidence="3" id="KW-0288">FMN</keyword>
<dbReference type="SUPFAM" id="SSF51395">
    <property type="entry name" value="FMN-linked oxidoreductases"/>
    <property type="match status" value="1"/>
</dbReference>
<dbReference type="InterPro" id="IPR044152">
    <property type="entry name" value="YqjM-like"/>
</dbReference>
<dbReference type="GO" id="GO:0010181">
    <property type="term" value="F:FMN binding"/>
    <property type="evidence" value="ECO:0007669"/>
    <property type="project" value="InterPro"/>
</dbReference>
<keyword evidence="2" id="KW-0285">Flavoprotein</keyword>
<dbReference type="GO" id="GO:0003959">
    <property type="term" value="F:NADPH dehydrogenase activity"/>
    <property type="evidence" value="ECO:0007669"/>
    <property type="project" value="InterPro"/>
</dbReference>
<keyword evidence="5" id="KW-0560">Oxidoreductase</keyword>
<evidence type="ECO:0000256" key="5">
    <source>
        <dbReference type="ARBA" id="ARBA00023002"/>
    </source>
</evidence>
<name>A0A4D7QU37_9HYPH</name>
<evidence type="ECO:0000259" key="6">
    <source>
        <dbReference type="Pfam" id="PF00724"/>
    </source>
</evidence>
<dbReference type="AlphaFoldDB" id="A0A4D7QU37"/>
<evidence type="ECO:0000313" key="7">
    <source>
        <dbReference type="EMBL" id="QCK88889.1"/>
    </source>
</evidence>
<keyword evidence="8" id="KW-1185">Reference proteome</keyword>
<dbReference type="RefSeq" id="WP_137102215.1">
    <property type="nucleotide sequence ID" value="NZ_CP039865.1"/>
</dbReference>
<evidence type="ECO:0000256" key="4">
    <source>
        <dbReference type="ARBA" id="ARBA00022857"/>
    </source>
</evidence>
<feature type="domain" description="NADH:flavin oxidoreductase/NADH oxidase N-terminal" evidence="6">
    <location>
        <begin position="2"/>
        <end position="336"/>
    </location>
</feature>
<gene>
    <name evidence="7" type="ORF">E8L99_20135</name>
</gene>
<dbReference type="Pfam" id="PF00724">
    <property type="entry name" value="Oxidored_FMN"/>
    <property type="match status" value="1"/>
</dbReference>
<dbReference type="CDD" id="cd02932">
    <property type="entry name" value="OYE_YqiM_FMN"/>
    <property type="match status" value="1"/>
</dbReference>
<comment type="cofactor">
    <cofactor evidence="1">
        <name>FMN</name>
        <dbReference type="ChEBI" id="CHEBI:58210"/>
    </cofactor>
</comment>
<dbReference type="EMBL" id="CP039865">
    <property type="protein sequence ID" value="QCK88889.1"/>
    <property type="molecule type" value="Genomic_DNA"/>
</dbReference>
<proteinExistence type="predicted"/>
<dbReference type="OrthoDB" id="9804454at2"/>
<dbReference type="PANTHER" id="PTHR43303">
    <property type="entry name" value="NADPH DEHYDROGENASE C23G7.10C-RELATED"/>
    <property type="match status" value="1"/>
</dbReference>
<accession>A0A4D7QU37</accession>
<dbReference type="InterPro" id="IPR001155">
    <property type="entry name" value="OxRdtase_FMN_N"/>
</dbReference>
<organism evidence="7 8">
    <name type="scientific">Phreatobacter aquaticus</name>
    <dbReference type="NCBI Taxonomy" id="2570229"/>
    <lineage>
        <taxon>Bacteria</taxon>
        <taxon>Pseudomonadati</taxon>
        <taxon>Pseudomonadota</taxon>
        <taxon>Alphaproteobacteria</taxon>
        <taxon>Hyphomicrobiales</taxon>
        <taxon>Phreatobacteraceae</taxon>
        <taxon>Phreatobacter</taxon>
    </lineage>
</organism>
<dbReference type="Gene3D" id="3.20.20.70">
    <property type="entry name" value="Aldolase class I"/>
    <property type="match status" value="1"/>
</dbReference>
<evidence type="ECO:0000256" key="1">
    <source>
        <dbReference type="ARBA" id="ARBA00001917"/>
    </source>
</evidence>
<dbReference type="GO" id="GO:0050661">
    <property type="term" value="F:NADP binding"/>
    <property type="evidence" value="ECO:0007669"/>
    <property type="project" value="InterPro"/>
</dbReference>
<dbReference type="Proteomes" id="UP000298588">
    <property type="component" value="Chromosome"/>
</dbReference>
<dbReference type="KEGG" id="paqt:E8L99_20135"/>